<dbReference type="Proteomes" id="UP001143981">
    <property type="component" value="Unassembled WGS sequence"/>
</dbReference>
<name>A0A9W7YBA5_9FUNG</name>
<keyword evidence="3" id="KW-1185">Reference proteome</keyword>
<sequence>MAPTLQELPKQIVDRILAFCYQSQLMSFHPKFYKTYLNFREYAVVCHNVRVSALPYLRRRLIFERYNLTVEGLDRANLTHEELRAAKKLPPNIKWMSNMRSVVGEGAFNAVTEVIISTCDRYPNPEDVLAMLQQFGVDLHAWPNVALLCVNNKSDYEVDDKESEDGATDWFPEESFTALTGYLLTAFPAVDTLWMDDNRCRRVGPRNAMSSYIMDHLSKLTRMHLRFSYMPTFGVKVLPTHITNLTLNVHSAYDYIDIPRIVAPSLVTLTLSAIPLNYLWDRFCNAPPGTGGGGKPAAAAGGNVVEFSRLERLDLTFHVPYRSIPSGKTDEDCSWERLNDKDGTDRDGAETDGGSQKGRPRLKTVSIKERSPKYSVLRTDGKRPRFPKLRHLFLNLYPGRVNDFLCDIPVEQLLTLRITGDLVVFKGMRLGGFTSMQQCSLTYFSGYKRREWPHGSRFMAKVLGQGPHVRSLSVTTCSEYRMYMPPADKVQCTGLRRLSITAQVSYADLPPILRRLPCLEFLDLQRTLLVKPPPQARTPDGLAQHLLSTDMQPISTSLIKFVPDVLGRDATDETVFYNIFMLIARVPSLRVLKIYSFYSAQFFRELLPLFKIHQLFPHIRHLATLECSE</sequence>
<dbReference type="AlphaFoldDB" id="A0A9W7YBA5"/>
<organism evidence="2 3">
    <name type="scientific">Coemansia biformis</name>
    <dbReference type="NCBI Taxonomy" id="1286918"/>
    <lineage>
        <taxon>Eukaryota</taxon>
        <taxon>Fungi</taxon>
        <taxon>Fungi incertae sedis</taxon>
        <taxon>Zoopagomycota</taxon>
        <taxon>Kickxellomycotina</taxon>
        <taxon>Kickxellomycetes</taxon>
        <taxon>Kickxellales</taxon>
        <taxon>Kickxellaceae</taxon>
        <taxon>Coemansia</taxon>
    </lineage>
</organism>
<dbReference type="EMBL" id="JANBOI010000465">
    <property type="protein sequence ID" value="KAJ1730363.1"/>
    <property type="molecule type" value="Genomic_DNA"/>
</dbReference>
<comment type="caution">
    <text evidence="2">The sequence shown here is derived from an EMBL/GenBank/DDBJ whole genome shotgun (WGS) entry which is preliminary data.</text>
</comment>
<gene>
    <name evidence="2" type="ORF">LPJ61_003051</name>
</gene>
<protein>
    <submittedName>
        <fullName evidence="2">Uncharacterized protein</fullName>
    </submittedName>
</protein>
<evidence type="ECO:0000313" key="3">
    <source>
        <dbReference type="Proteomes" id="UP001143981"/>
    </source>
</evidence>
<evidence type="ECO:0000313" key="2">
    <source>
        <dbReference type="EMBL" id="KAJ1730363.1"/>
    </source>
</evidence>
<proteinExistence type="predicted"/>
<reference evidence="2" key="1">
    <citation type="submission" date="2022-07" db="EMBL/GenBank/DDBJ databases">
        <title>Phylogenomic reconstructions and comparative analyses of Kickxellomycotina fungi.</title>
        <authorList>
            <person name="Reynolds N.K."/>
            <person name="Stajich J.E."/>
            <person name="Barry K."/>
            <person name="Grigoriev I.V."/>
            <person name="Crous P."/>
            <person name="Smith M.E."/>
        </authorList>
    </citation>
    <scope>NUCLEOTIDE SEQUENCE</scope>
    <source>
        <strain evidence="2">BCRC 34381</strain>
    </source>
</reference>
<dbReference type="OrthoDB" id="5540870at2759"/>
<feature type="compositionally biased region" description="Basic and acidic residues" evidence="1">
    <location>
        <begin position="328"/>
        <end position="349"/>
    </location>
</feature>
<dbReference type="SUPFAM" id="SSF52058">
    <property type="entry name" value="L domain-like"/>
    <property type="match status" value="1"/>
</dbReference>
<feature type="region of interest" description="Disordered" evidence="1">
    <location>
        <begin position="327"/>
        <end position="365"/>
    </location>
</feature>
<accession>A0A9W7YBA5</accession>
<evidence type="ECO:0000256" key="1">
    <source>
        <dbReference type="SAM" id="MobiDB-lite"/>
    </source>
</evidence>